<sequence length="446" mass="52028">MFSFKQKKNLQTARILATFHALQQLTNLLYQQHMLYSEPVKGQWLIAHQLYETAVQYKYHLTNINHIQGVQHPLANITQAYAQLILLDIFNTNQIRQSEIQALFQCSFDWARMIQILPKDTASTKYVVDPTKDHPPVYNKKQSSNFNPSIFISTQALLEHVTATMHKNAQYMSKNEKIYLSPALKFHVQTILGTTAQRRHERYEYNAALQICFGLSTAHFYLSKAKNFEETLQLSNNYNLQSESKVLSNLEKKEQQTSSYQRLSRESKTIYQTTVLDISVNGYRIKWSGEAPKNLRTGEYILVKETLHGQWRGGVIRWIKQSTEKSLELGLEILSQAMFPCAVHIQAERHTRNYHPALLLQTQNLEEIQNTLILPGSQIFREQQTIHLRLGTEEIKVYLLKAQLITQSFIQFQFELLNEQQQYLLDQFMLKKNNTVNSQDLWEALK</sequence>
<evidence type="ECO:0000313" key="2">
    <source>
        <dbReference type="Proteomes" id="UP000020865"/>
    </source>
</evidence>
<keyword evidence="1" id="KW-0251">Elongation factor</keyword>
<dbReference type="EMBL" id="JEWR01000035">
    <property type="protein sequence ID" value="EXB61995.1"/>
    <property type="molecule type" value="Genomic_DNA"/>
</dbReference>
<name>A0A9P3CWK7_ACIBA</name>
<proteinExistence type="predicted"/>
<keyword evidence="1" id="KW-0648">Protein biosynthesis</keyword>
<dbReference type="Proteomes" id="UP000020865">
    <property type="component" value="Unassembled WGS sequence"/>
</dbReference>
<dbReference type="AlphaFoldDB" id="A0A9P3CWK7"/>
<reference evidence="1 2" key="1">
    <citation type="submission" date="2014-02" db="EMBL/GenBank/DDBJ databases">
        <title>Comparative genomics and transcriptomics to identify genetic mechanisms underlying the emergence of carbapenem resistant Acinetobacter baumannii (CRAb).</title>
        <authorList>
            <person name="Harris A.D."/>
            <person name="Johnson K.J."/>
            <person name="George J."/>
            <person name="Shefchek K."/>
            <person name="Daugherty S.C."/>
            <person name="Parankush S."/>
            <person name="Sadzewicz L."/>
            <person name="Tallon L."/>
            <person name="Sengamalay N."/>
            <person name="Hazen T.H."/>
            <person name="Rasko D.A."/>
        </authorList>
    </citation>
    <scope>NUCLEOTIDE SEQUENCE [LARGE SCALE GENOMIC DNA]</scope>
    <source>
        <strain evidence="1 2">1462234</strain>
    </source>
</reference>
<accession>A0A9P3CWK7</accession>
<dbReference type="GO" id="GO:0003746">
    <property type="term" value="F:translation elongation factor activity"/>
    <property type="evidence" value="ECO:0007669"/>
    <property type="project" value="UniProtKB-KW"/>
</dbReference>
<gene>
    <name evidence="1" type="ORF">J545_2663</name>
</gene>
<comment type="caution">
    <text evidence="1">The sequence shown here is derived from an EMBL/GenBank/DDBJ whole genome shotgun (WGS) entry which is preliminary data.</text>
</comment>
<organism evidence="1 2">
    <name type="scientific">Acinetobacter baumannii 1462234</name>
    <dbReference type="NCBI Taxonomy" id="1310646"/>
    <lineage>
        <taxon>Bacteria</taxon>
        <taxon>Pseudomonadati</taxon>
        <taxon>Pseudomonadota</taxon>
        <taxon>Gammaproteobacteria</taxon>
        <taxon>Moraxellales</taxon>
        <taxon>Moraxellaceae</taxon>
        <taxon>Acinetobacter</taxon>
        <taxon>Acinetobacter calcoaceticus/baumannii complex</taxon>
    </lineage>
</organism>
<evidence type="ECO:0000313" key="1">
    <source>
        <dbReference type="EMBL" id="EXB61995.1"/>
    </source>
</evidence>
<protein>
    <submittedName>
        <fullName evidence="1">GTPase-translation elongation factor</fullName>
    </submittedName>
</protein>